<comment type="caution">
    <text evidence="9">The sequence shown here is derived from an EMBL/GenBank/DDBJ whole genome shotgun (WGS) entry which is preliminary data.</text>
</comment>
<dbReference type="AlphaFoldDB" id="A0A8J3ESL5"/>
<name>A0A8J3ESL5_9PROT</name>
<keyword evidence="3" id="KW-1003">Cell membrane</keyword>
<evidence type="ECO:0000256" key="5">
    <source>
        <dbReference type="ARBA" id="ARBA00022989"/>
    </source>
</evidence>
<feature type="region of interest" description="Disordered" evidence="7">
    <location>
        <begin position="177"/>
        <end position="199"/>
    </location>
</feature>
<reference evidence="9" key="3">
    <citation type="submission" date="2020-09" db="EMBL/GenBank/DDBJ databases">
        <authorList>
            <person name="Sun Q."/>
            <person name="Zhou Y."/>
        </authorList>
    </citation>
    <scope>NUCLEOTIDE SEQUENCE</scope>
    <source>
        <strain evidence="9">CGMCC 1.14984</strain>
    </source>
</reference>
<proteinExistence type="inferred from homology"/>
<evidence type="ECO:0000313" key="10">
    <source>
        <dbReference type="EMBL" id="NHK29556.1"/>
    </source>
</evidence>
<reference evidence="10 12" key="2">
    <citation type="submission" date="2020-02" db="EMBL/GenBank/DDBJ databases">
        <title>Genome sequence of Parvularcula flava strain NH6-79.</title>
        <authorList>
            <person name="Abdul Karim M.H."/>
            <person name="Lam M.Q."/>
            <person name="Chen S.J."/>
            <person name="Yahya A."/>
            <person name="Shahir S."/>
            <person name="Shamsir M.S."/>
            <person name="Chong C.S."/>
        </authorList>
    </citation>
    <scope>NUCLEOTIDE SEQUENCE [LARGE SCALE GENOMIC DNA]</scope>
    <source>
        <strain evidence="10 12">NH6-79</strain>
    </source>
</reference>
<dbReference type="EMBL" id="BMGZ01000004">
    <property type="protein sequence ID" value="GGI01587.1"/>
    <property type="molecule type" value="Genomic_DNA"/>
</dbReference>
<dbReference type="RefSeq" id="WP_155142734.1">
    <property type="nucleotide sequence ID" value="NZ_BMGZ01000004.1"/>
</dbReference>
<comment type="similarity">
    <text evidence="2">Belongs to the CPA3 antiporters (TC 2.A.63) subunit E family.</text>
</comment>
<sequence>MLRFLTKIAGRHLALALSMFGLWLLLSGYFTYPTLLAFGIISVLLTTWLAQRAGMLDREGVPTRVFPGILTYMLWLTVEIGKSNIAVTMHALSPRLKLSPKMVTVPAYQTSDLGKVIFANSITLTPGTVTVDLHENDILVHALTEDLADVGGMTAMGEKVCGFDGLEGREWARQRKAERHAAADKAAAERQAGGRQVGQ</sequence>
<evidence type="ECO:0000256" key="3">
    <source>
        <dbReference type="ARBA" id="ARBA00022475"/>
    </source>
</evidence>
<dbReference type="GO" id="GO:0005886">
    <property type="term" value="C:plasma membrane"/>
    <property type="evidence" value="ECO:0007669"/>
    <property type="project" value="UniProtKB-SubCell"/>
</dbReference>
<dbReference type="PANTHER" id="PTHR34584:SF1">
    <property type="entry name" value="NA(+)_H(+) ANTIPORTER SUBUNIT E1"/>
    <property type="match status" value="1"/>
</dbReference>
<dbReference type="Pfam" id="PF01899">
    <property type="entry name" value="MNHE"/>
    <property type="match status" value="1"/>
</dbReference>
<keyword evidence="4 8" id="KW-0812">Transmembrane</keyword>
<feature type="compositionally biased region" description="Basic and acidic residues" evidence="7">
    <location>
        <begin position="177"/>
        <end position="188"/>
    </location>
</feature>
<dbReference type="EMBL" id="VCJR02000006">
    <property type="protein sequence ID" value="NHK29556.1"/>
    <property type="molecule type" value="Genomic_DNA"/>
</dbReference>
<evidence type="ECO:0000256" key="6">
    <source>
        <dbReference type="ARBA" id="ARBA00023136"/>
    </source>
</evidence>
<feature type="transmembrane region" description="Helical" evidence="8">
    <location>
        <begin position="12"/>
        <end position="30"/>
    </location>
</feature>
<dbReference type="PANTHER" id="PTHR34584">
    <property type="entry name" value="NA(+)/H(+) ANTIPORTER SUBUNIT E1"/>
    <property type="match status" value="1"/>
</dbReference>
<comment type="subcellular location">
    <subcellularLocation>
        <location evidence="1">Cell membrane</location>
        <topology evidence="1">Multi-pass membrane protein</topology>
    </subcellularLocation>
</comment>
<dbReference type="Proteomes" id="UP000621856">
    <property type="component" value="Unassembled WGS sequence"/>
</dbReference>
<dbReference type="InterPro" id="IPR002758">
    <property type="entry name" value="Cation_antiport_E"/>
</dbReference>
<reference evidence="9" key="1">
    <citation type="journal article" date="2014" name="Int. J. Syst. Evol. Microbiol.">
        <title>Complete genome sequence of Corynebacterium casei LMG S-19264T (=DSM 44701T), isolated from a smear-ripened cheese.</title>
        <authorList>
            <consortium name="US DOE Joint Genome Institute (JGI-PGF)"/>
            <person name="Walter F."/>
            <person name="Albersmeier A."/>
            <person name="Kalinowski J."/>
            <person name="Ruckert C."/>
        </authorList>
    </citation>
    <scope>NUCLEOTIDE SEQUENCE</scope>
    <source>
        <strain evidence="9">CGMCC 1.14984</strain>
    </source>
</reference>
<protein>
    <submittedName>
        <fullName evidence="9">Cation transporter</fullName>
    </submittedName>
    <submittedName>
        <fullName evidence="10">Na+/H+ antiporter subunit E</fullName>
    </submittedName>
</protein>
<keyword evidence="5 8" id="KW-1133">Transmembrane helix</keyword>
<organism evidence="9 11">
    <name type="scientific">Aquisalinus luteolus</name>
    <dbReference type="NCBI Taxonomy" id="1566827"/>
    <lineage>
        <taxon>Bacteria</taxon>
        <taxon>Pseudomonadati</taxon>
        <taxon>Pseudomonadota</taxon>
        <taxon>Alphaproteobacteria</taxon>
        <taxon>Parvularculales</taxon>
        <taxon>Parvularculaceae</taxon>
        <taxon>Aquisalinus</taxon>
    </lineage>
</organism>
<evidence type="ECO:0000256" key="1">
    <source>
        <dbReference type="ARBA" id="ARBA00004651"/>
    </source>
</evidence>
<evidence type="ECO:0000313" key="12">
    <source>
        <dbReference type="Proteomes" id="UP000818603"/>
    </source>
</evidence>
<dbReference type="GO" id="GO:0008324">
    <property type="term" value="F:monoatomic cation transmembrane transporter activity"/>
    <property type="evidence" value="ECO:0007669"/>
    <property type="project" value="InterPro"/>
</dbReference>
<evidence type="ECO:0000256" key="4">
    <source>
        <dbReference type="ARBA" id="ARBA00022692"/>
    </source>
</evidence>
<evidence type="ECO:0000256" key="7">
    <source>
        <dbReference type="SAM" id="MobiDB-lite"/>
    </source>
</evidence>
<evidence type="ECO:0000313" key="11">
    <source>
        <dbReference type="Proteomes" id="UP000621856"/>
    </source>
</evidence>
<keyword evidence="6 8" id="KW-0472">Membrane</keyword>
<evidence type="ECO:0000313" key="9">
    <source>
        <dbReference type="EMBL" id="GGI01587.1"/>
    </source>
</evidence>
<keyword evidence="12" id="KW-1185">Reference proteome</keyword>
<evidence type="ECO:0000256" key="2">
    <source>
        <dbReference type="ARBA" id="ARBA00006228"/>
    </source>
</evidence>
<dbReference type="Proteomes" id="UP000818603">
    <property type="component" value="Unassembled WGS sequence"/>
</dbReference>
<evidence type="ECO:0000256" key="8">
    <source>
        <dbReference type="SAM" id="Phobius"/>
    </source>
</evidence>
<gene>
    <name evidence="10" type="ORF">FF098_016735</name>
    <name evidence="9" type="ORF">GCM10011355_32590</name>
</gene>
<accession>A0A8J3ESL5</accession>